<gene>
    <name evidence="1" type="ORF">CDAR_181531</name>
</gene>
<proteinExistence type="predicted"/>
<dbReference type="EMBL" id="BPLQ01010670">
    <property type="protein sequence ID" value="GIY52501.1"/>
    <property type="molecule type" value="Genomic_DNA"/>
</dbReference>
<dbReference type="AlphaFoldDB" id="A0AAV4U426"/>
<name>A0AAV4U426_9ARAC</name>
<protein>
    <submittedName>
        <fullName evidence="1">Uncharacterized protein</fullName>
    </submittedName>
</protein>
<reference evidence="1 2" key="1">
    <citation type="submission" date="2021-06" db="EMBL/GenBank/DDBJ databases">
        <title>Caerostris darwini draft genome.</title>
        <authorList>
            <person name="Kono N."/>
            <person name="Arakawa K."/>
        </authorList>
    </citation>
    <scope>NUCLEOTIDE SEQUENCE [LARGE SCALE GENOMIC DNA]</scope>
</reference>
<organism evidence="1 2">
    <name type="scientific">Caerostris darwini</name>
    <dbReference type="NCBI Taxonomy" id="1538125"/>
    <lineage>
        <taxon>Eukaryota</taxon>
        <taxon>Metazoa</taxon>
        <taxon>Ecdysozoa</taxon>
        <taxon>Arthropoda</taxon>
        <taxon>Chelicerata</taxon>
        <taxon>Arachnida</taxon>
        <taxon>Araneae</taxon>
        <taxon>Araneomorphae</taxon>
        <taxon>Entelegynae</taxon>
        <taxon>Araneoidea</taxon>
        <taxon>Araneidae</taxon>
        <taxon>Caerostris</taxon>
    </lineage>
</organism>
<comment type="caution">
    <text evidence="1">The sequence shown here is derived from an EMBL/GenBank/DDBJ whole genome shotgun (WGS) entry which is preliminary data.</text>
</comment>
<dbReference type="Proteomes" id="UP001054837">
    <property type="component" value="Unassembled WGS sequence"/>
</dbReference>
<evidence type="ECO:0000313" key="1">
    <source>
        <dbReference type="EMBL" id="GIY52501.1"/>
    </source>
</evidence>
<keyword evidence="2" id="KW-1185">Reference proteome</keyword>
<evidence type="ECO:0000313" key="2">
    <source>
        <dbReference type="Proteomes" id="UP001054837"/>
    </source>
</evidence>
<sequence>MFWRDKLCGTLGIDCKTLRTFSVCQRSKMPTEEVSKDSLILPVTIKCRRASDRLSIPVMLWWYEPIGYIFVFCPGIELQIDKRQVPPPVRYHDSYCT</sequence>
<accession>A0AAV4U426</accession>